<dbReference type="Pfam" id="PF07596">
    <property type="entry name" value="SBP_bac_10"/>
    <property type="match status" value="1"/>
</dbReference>
<sequence length="341" mass="35989">MYRSRRRGFTLIELLVVIAIIGVLIALLLPAVQAAREAARRAQCTNNLKQLALATHNYIDAAGSFPYAGGFSPQRGWGMHAMILPQLEQGPLYDATNFEDNVSCMGAATVRTAVITAFLCPTDPDPVTYEDRAVPVSGCFGDPGTPDGANGLFRGTLTHYVGSYGDGYNNGRAADPYAFEGAGARYGCGGCNSDGNGTPTADCPQPTGAYGSGRNHRGMFDYTSTSPPVRLAGVRDGTSNTILFGHTAGIVRSNSLVWFTSTGAINGTSLPINWTLLRSTRQGSPFGSSWTGRGFTSHHPGGVTVALCDGSVRFLKETIDQRVFNALGSRAGGEVVSADQF</sequence>
<dbReference type="PANTHER" id="PTHR30093:SF2">
    <property type="entry name" value="TYPE II SECRETION SYSTEM PROTEIN H"/>
    <property type="match status" value="1"/>
</dbReference>
<dbReference type="AlphaFoldDB" id="A0A518H779"/>
<dbReference type="InterPro" id="IPR045584">
    <property type="entry name" value="Pilin-like"/>
</dbReference>
<reference evidence="2 3" key="1">
    <citation type="submission" date="2019-02" db="EMBL/GenBank/DDBJ databases">
        <title>Deep-cultivation of Planctomycetes and their phenomic and genomic characterization uncovers novel biology.</title>
        <authorList>
            <person name="Wiegand S."/>
            <person name="Jogler M."/>
            <person name="Boedeker C."/>
            <person name="Pinto D."/>
            <person name="Vollmers J."/>
            <person name="Rivas-Marin E."/>
            <person name="Kohn T."/>
            <person name="Peeters S.H."/>
            <person name="Heuer A."/>
            <person name="Rast P."/>
            <person name="Oberbeckmann S."/>
            <person name="Bunk B."/>
            <person name="Jeske O."/>
            <person name="Meyerdierks A."/>
            <person name="Storesund J.E."/>
            <person name="Kallscheuer N."/>
            <person name="Luecker S."/>
            <person name="Lage O.M."/>
            <person name="Pohl T."/>
            <person name="Merkel B.J."/>
            <person name="Hornburger P."/>
            <person name="Mueller R.-W."/>
            <person name="Bruemmer F."/>
            <person name="Labrenz M."/>
            <person name="Spormann A.M."/>
            <person name="Op den Camp H."/>
            <person name="Overmann J."/>
            <person name="Amann R."/>
            <person name="Jetten M.S.M."/>
            <person name="Mascher T."/>
            <person name="Medema M.H."/>
            <person name="Devos D.P."/>
            <person name="Kaster A.-K."/>
            <person name="Ovreas L."/>
            <person name="Rohde M."/>
            <person name="Galperin M.Y."/>
            <person name="Jogler C."/>
        </authorList>
    </citation>
    <scope>NUCLEOTIDE SEQUENCE [LARGE SCALE GENOMIC DNA]</scope>
    <source>
        <strain evidence="2 3">ElP</strain>
    </source>
</reference>
<name>A0A518H779_9BACT</name>
<dbReference type="OrthoDB" id="253187at2"/>
<dbReference type="Gene3D" id="3.30.700.10">
    <property type="entry name" value="Glycoprotein, Type 4 Pilin"/>
    <property type="match status" value="1"/>
</dbReference>
<dbReference type="PROSITE" id="PS00409">
    <property type="entry name" value="PROKAR_NTER_METHYL"/>
    <property type="match status" value="1"/>
</dbReference>
<accession>A0A518H779</accession>
<evidence type="ECO:0000259" key="1">
    <source>
        <dbReference type="Pfam" id="PF07596"/>
    </source>
</evidence>
<dbReference type="PANTHER" id="PTHR30093">
    <property type="entry name" value="GENERAL SECRETION PATHWAY PROTEIN G"/>
    <property type="match status" value="1"/>
</dbReference>
<dbReference type="InterPro" id="IPR027558">
    <property type="entry name" value="Pre_pil_HX9DG_C"/>
</dbReference>
<keyword evidence="3" id="KW-1185">Reference proteome</keyword>
<dbReference type="NCBIfam" id="TIGR02532">
    <property type="entry name" value="IV_pilin_GFxxxE"/>
    <property type="match status" value="1"/>
</dbReference>
<feature type="domain" description="DUF1559" evidence="1">
    <location>
        <begin position="33"/>
        <end position="321"/>
    </location>
</feature>
<dbReference type="InterPro" id="IPR011453">
    <property type="entry name" value="DUF1559"/>
</dbReference>
<dbReference type="Proteomes" id="UP000317835">
    <property type="component" value="Chromosome"/>
</dbReference>
<protein>
    <submittedName>
        <fullName evidence="2">Type II secretion system protein G</fullName>
    </submittedName>
</protein>
<dbReference type="InterPro" id="IPR012902">
    <property type="entry name" value="N_methyl_site"/>
</dbReference>
<dbReference type="Pfam" id="PF07963">
    <property type="entry name" value="N_methyl"/>
    <property type="match status" value="1"/>
</dbReference>
<dbReference type="SUPFAM" id="SSF54523">
    <property type="entry name" value="Pili subunits"/>
    <property type="match status" value="1"/>
</dbReference>
<proteinExistence type="predicted"/>
<dbReference type="EMBL" id="CP036426">
    <property type="protein sequence ID" value="QDV36684.1"/>
    <property type="molecule type" value="Genomic_DNA"/>
</dbReference>
<dbReference type="KEGG" id="tpla:ElP_46130"/>
<gene>
    <name evidence="2" type="primary">xcpT_19</name>
    <name evidence="2" type="ORF">ElP_46130</name>
</gene>
<evidence type="ECO:0000313" key="2">
    <source>
        <dbReference type="EMBL" id="QDV36684.1"/>
    </source>
</evidence>
<dbReference type="RefSeq" id="WP_145273340.1">
    <property type="nucleotide sequence ID" value="NZ_CP036426.1"/>
</dbReference>
<dbReference type="NCBIfam" id="TIGR04294">
    <property type="entry name" value="pre_pil_HX9DG"/>
    <property type="match status" value="1"/>
</dbReference>
<evidence type="ECO:0000313" key="3">
    <source>
        <dbReference type="Proteomes" id="UP000317835"/>
    </source>
</evidence>
<organism evidence="2 3">
    <name type="scientific">Tautonia plasticadhaerens</name>
    <dbReference type="NCBI Taxonomy" id="2527974"/>
    <lineage>
        <taxon>Bacteria</taxon>
        <taxon>Pseudomonadati</taxon>
        <taxon>Planctomycetota</taxon>
        <taxon>Planctomycetia</taxon>
        <taxon>Isosphaerales</taxon>
        <taxon>Isosphaeraceae</taxon>
        <taxon>Tautonia</taxon>
    </lineage>
</organism>